<dbReference type="AlphaFoldDB" id="A0A914ZTT5"/>
<sequence>MAMRSAQLAANIPNSGNRRSSLTNADAQRQPQQRPDSPIPDEPRSHSSTAVQSSQNSRPTAEDVERIAQLIRNARPLQQSNNRGSNVIGHEPRHQSRAVARPPQRQSQVGYSRRNDQLMSFGTQNAVSSYCNGHCFTAMRNASHYQQSDLYALQPLLNYYPEPRYVYQSSVQGVSTLKPTKVLHVHPNGRFSEHYPLREACQVQQVCIPETIHPRHGSVLYLSF</sequence>
<evidence type="ECO:0000313" key="3">
    <source>
        <dbReference type="WBParaSite" id="PgB15_g052_t01"/>
    </source>
</evidence>
<dbReference type="Proteomes" id="UP000887569">
    <property type="component" value="Unplaced"/>
</dbReference>
<evidence type="ECO:0000256" key="1">
    <source>
        <dbReference type="SAM" id="MobiDB-lite"/>
    </source>
</evidence>
<feature type="compositionally biased region" description="Polar residues" evidence="1">
    <location>
        <begin position="46"/>
        <end position="59"/>
    </location>
</feature>
<feature type="compositionally biased region" description="Polar residues" evidence="1">
    <location>
        <begin position="12"/>
        <end position="35"/>
    </location>
</feature>
<reference evidence="3" key="1">
    <citation type="submission" date="2022-11" db="UniProtKB">
        <authorList>
            <consortium name="WormBaseParasite"/>
        </authorList>
    </citation>
    <scope>IDENTIFICATION</scope>
</reference>
<dbReference type="WBParaSite" id="PgB15_g052_t01">
    <property type="protein sequence ID" value="PgB15_g052_t01"/>
    <property type="gene ID" value="PgB15_g052"/>
</dbReference>
<protein>
    <submittedName>
        <fullName evidence="3">Uncharacterized protein</fullName>
    </submittedName>
</protein>
<proteinExistence type="predicted"/>
<accession>A0A914ZTT5</accession>
<organism evidence="2 3">
    <name type="scientific">Parascaris univalens</name>
    <name type="common">Nematode worm</name>
    <dbReference type="NCBI Taxonomy" id="6257"/>
    <lineage>
        <taxon>Eukaryota</taxon>
        <taxon>Metazoa</taxon>
        <taxon>Ecdysozoa</taxon>
        <taxon>Nematoda</taxon>
        <taxon>Chromadorea</taxon>
        <taxon>Rhabditida</taxon>
        <taxon>Spirurina</taxon>
        <taxon>Ascaridomorpha</taxon>
        <taxon>Ascaridoidea</taxon>
        <taxon>Ascarididae</taxon>
        <taxon>Parascaris</taxon>
    </lineage>
</organism>
<feature type="compositionally biased region" description="Polar residues" evidence="1">
    <location>
        <begin position="76"/>
        <end position="85"/>
    </location>
</feature>
<feature type="region of interest" description="Disordered" evidence="1">
    <location>
        <begin position="1"/>
        <end position="110"/>
    </location>
</feature>
<evidence type="ECO:0000313" key="2">
    <source>
        <dbReference type="Proteomes" id="UP000887569"/>
    </source>
</evidence>
<name>A0A914ZTT5_PARUN</name>
<keyword evidence="2" id="KW-1185">Reference proteome</keyword>